<dbReference type="InterPro" id="IPR013536">
    <property type="entry name" value="WLM_dom"/>
</dbReference>
<dbReference type="GO" id="GO:0006281">
    <property type="term" value="P:DNA repair"/>
    <property type="evidence" value="ECO:0007669"/>
    <property type="project" value="TreeGrafter"/>
</dbReference>
<dbReference type="GO" id="GO:0008237">
    <property type="term" value="F:metallopeptidase activity"/>
    <property type="evidence" value="ECO:0007669"/>
    <property type="project" value="TreeGrafter"/>
</dbReference>
<protein>
    <submittedName>
        <fullName evidence="8">WLM-domain-containing protein</fullName>
    </submittedName>
</protein>
<dbReference type="Gene3D" id="2.30.30.380">
    <property type="entry name" value="Zn-finger domain of Sec23/24"/>
    <property type="match status" value="1"/>
</dbReference>
<feature type="domain" description="RanBP2-type" evidence="6">
    <location>
        <begin position="294"/>
        <end position="323"/>
    </location>
</feature>
<evidence type="ECO:0000256" key="2">
    <source>
        <dbReference type="ARBA" id="ARBA00022771"/>
    </source>
</evidence>
<dbReference type="GO" id="GO:0008270">
    <property type="term" value="F:zinc ion binding"/>
    <property type="evidence" value="ECO:0007669"/>
    <property type="project" value="UniProtKB-KW"/>
</dbReference>
<evidence type="ECO:0000256" key="4">
    <source>
        <dbReference type="PROSITE-ProRule" id="PRU00322"/>
    </source>
</evidence>
<dbReference type="Pfam" id="PF08325">
    <property type="entry name" value="WLM"/>
    <property type="match status" value="1"/>
</dbReference>
<dbReference type="PROSITE" id="PS51397">
    <property type="entry name" value="WLM"/>
    <property type="match status" value="1"/>
</dbReference>
<dbReference type="GO" id="GO:0005634">
    <property type="term" value="C:nucleus"/>
    <property type="evidence" value="ECO:0007669"/>
    <property type="project" value="TreeGrafter"/>
</dbReference>
<dbReference type="PROSITE" id="PS50199">
    <property type="entry name" value="ZF_RANBP2_2"/>
    <property type="match status" value="1"/>
</dbReference>
<evidence type="ECO:0000256" key="3">
    <source>
        <dbReference type="ARBA" id="ARBA00022833"/>
    </source>
</evidence>
<feature type="domain" description="WLM" evidence="7">
    <location>
        <begin position="1"/>
        <end position="196"/>
    </location>
</feature>
<dbReference type="SMART" id="SM00547">
    <property type="entry name" value="ZnF_RBZ"/>
    <property type="match status" value="1"/>
</dbReference>
<feature type="compositionally biased region" description="Basic and acidic residues" evidence="5">
    <location>
        <begin position="183"/>
        <end position="200"/>
    </location>
</feature>
<proteinExistence type="predicted"/>
<gene>
    <name evidence="8" type="ORF">BT96DRAFT_872585</name>
</gene>
<keyword evidence="2 4" id="KW-0863">Zinc-finger</keyword>
<dbReference type="AlphaFoldDB" id="A0A6A4IJM7"/>
<feature type="region of interest" description="Disordered" evidence="5">
    <location>
        <begin position="162"/>
        <end position="216"/>
    </location>
</feature>
<evidence type="ECO:0000313" key="8">
    <source>
        <dbReference type="EMBL" id="KAE9409187.1"/>
    </source>
</evidence>
<feature type="compositionally biased region" description="Basic and acidic residues" evidence="5">
    <location>
        <begin position="207"/>
        <end position="216"/>
    </location>
</feature>
<dbReference type="PANTHER" id="PTHR46622">
    <property type="entry name" value="DNA-DEPENDENT METALLOPROTEASE WSS1"/>
    <property type="match status" value="1"/>
</dbReference>
<evidence type="ECO:0000259" key="7">
    <source>
        <dbReference type="PROSITE" id="PS51397"/>
    </source>
</evidence>
<evidence type="ECO:0000313" key="9">
    <source>
        <dbReference type="Proteomes" id="UP000799118"/>
    </source>
</evidence>
<keyword evidence="3" id="KW-0862">Zinc</keyword>
<dbReference type="EMBL" id="ML769388">
    <property type="protein sequence ID" value="KAE9409187.1"/>
    <property type="molecule type" value="Genomic_DNA"/>
</dbReference>
<dbReference type="OrthoDB" id="261960at2759"/>
<reference evidence="8" key="1">
    <citation type="journal article" date="2019" name="Environ. Microbiol.">
        <title>Fungal ecological strategies reflected in gene transcription - a case study of two litter decomposers.</title>
        <authorList>
            <person name="Barbi F."/>
            <person name="Kohler A."/>
            <person name="Barry K."/>
            <person name="Baskaran P."/>
            <person name="Daum C."/>
            <person name="Fauchery L."/>
            <person name="Ihrmark K."/>
            <person name="Kuo A."/>
            <person name="LaButti K."/>
            <person name="Lipzen A."/>
            <person name="Morin E."/>
            <person name="Grigoriev I.V."/>
            <person name="Henrissat B."/>
            <person name="Lindahl B."/>
            <person name="Martin F."/>
        </authorList>
    </citation>
    <scope>NUCLEOTIDE SEQUENCE</scope>
    <source>
        <strain evidence="8">JB14</strain>
    </source>
</reference>
<accession>A0A6A4IJM7</accession>
<feature type="region of interest" description="Disordered" evidence="5">
    <location>
        <begin position="259"/>
        <end position="284"/>
    </location>
</feature>
<dbReference type="InterPro" id="IPR036443">
    <property type="entry name" value="Znf_RanBP2_sf"/>
</dbReference>
<evidence type="ECO:0000259" key="6">
    <source>
        <dbReference type="PROSITE" id="PS50199"/>
    </source>
</evidence>
<dbReference type="InterPro" id="IPR001876">
    <property type="entry name" value="Znf_RanBP2"/>
</dbReference>
<name>A0A6A4IJM7_9AGAR</name>
<keyword evidence="9" id="KW-1185">Reference proteome</keyword>
<dbReference type="SUPFAM" id="SSF90209">
    <property type="entry name" value="Ran binding protein zinc finger-like"/>
    <property type="match status" value="1"/>
</dbReference>
<evidence type="ECO:0000256" key="1">
    <source>
        <dbReference type="ARBA" id="ARBA00022723"/>
    </source>
</evidence>
<dbReference type="Pfam" id="PF00641">
    <property type="entry name" value="Zn_ribbon_RanBP"/>
    <property type="match status" value="1"/>
</dbReference>
<dbReference type="PANTHER" id="PTHR46622:SF1">
    <property type="entry name" value="DNA-DEPENDENT METALLOPROTEASE WSS1"/>
    <property type="match status" value="1"/>
</dbReference>
<keyword evidence="1" id="KW-0479">Metal-binding</keyword>
<dbReference type="InterPro" id="IPR053000">
    <property type="entry name" value="WSS1-like_metalloprotease"/>
</dbReference>
<dbReference type="PROSITE" id="PS01358">
    <property type="entry name" value="ZF_RANBP2_1"/>
    <property type="match status" value="1"/>
</dbReference>
<dbReference type="Proteomes" id="UP000799118">
    <property type="component" value="Unassembled WGS sequence"/>
</dbReference>
<organism evidence="8 9">
    <name type="scientific">Gymnopus androsaceus JB14</name>
    <dbReference type="NCBI Taxonomy" id="1447944"/>
    <lineage>
        <taxon>Eukaryota</taxon>
        <taxon>Fungi</taxon>
        <taxon>Dikarya</taxon>
        <taxon>Basidiomycota</taxon>
        <taxon>Agaricomycotina</taxon>
        <taxon>Agaricomycetes</taxon>
        <taxon>Agaricomycetidae</taxon>
        <taxon>Agaricales</taxon>
        <taxon>Marasmiineae</taxon>
        <taxon>Omphalotaceae</taxon>
        <taxon>Gymnopus</taxon>
    </lineage>
</organism>
<evidence type="ECO:0000256" key="5">
    <source>
        <dbReference type="SAM" id="MobiDB-lite"/>
    </source>
</evidence>
<sequence>MSDVYVRSFTHLKDRKSADEALKILQRVASLVKPIMRKHGWVLPVLAEFFPDNPNLLDVNMGQKILVRLRPPYSPDSFMPEEDIIQTMLHELTHNVHGPHDEKFYKFLSGLQEEYDALQRSGYAGEGFFSPGHKLGVSHNLPPHLARTQALAAAEKRRQISQTLGGGGKRLGGDINSDSALSPRERAARAAERRIRDEKSCGQGDMAQREADKAAKESIENKVIDLTLDDSDNESEVIIVDNDAPVPGPSKIAVQLPKSALPSSLPHRPKPSTSAKRDVSNNLPPPINMATKPLREEWQCSTCTLINPALSLQCEACLTTKPISTQAGWTCLVCAESGMPHEFWTCSFCGTVKSQS</sequence>